<proteinExistence type="predicted"/>
<dbReference type="AlphaFoldDB" id="A0A6J7EKJ8"/>
<sequence>MVAVDQALLVKPHKDLKNRVGVALIECEPFLRVVTGSTNALKLANNPRAVLLAPLPDPLNKGFTANFLTAGPFLYKRLLNLLLRRNPSMVCPEDPLGVVTQHAVVANENILDSPVERVPHVE</sequence>
<reference evidence="1" key="1">
    <citation type="submission" date="2020-05" db="EMBL/GenBank/DDBJ databases">
        <authorList>
            <person name="Chiriac C."/>
            <person name="Salcher M."/>
            <person name="Ghai R."/>
            <person name="Kavagutti S V."/>
        </authorList>
    </citation>
    <scope>NUCLEOTIDE SEQUENCE</scope>
</reference>
<gene>
    <name evidence="1" type="ORF">UFOPK3444_01500</name>
</gene>
<name>A0A6J7EKJ8_9ZZZZ</name>
<evidence type="ECO:0000313" key="1">
    <source>
        <dbReference type="EMBL" id="CAB4881795.1"/>
    </source>
</evidence>
<accession>A0A6J7EKJ8</accession>
<protein>
    <submittedName>
        <fullName evidence="1">Unannotated protein</fullName>
    </submittedName>
</protein>
<organism evidence="1">
    <name type="scientific">freshwater metagenome</name>
    <dbReference type="NCBI Taxonomy" id="449393"/>
    <lineage>
        <taxon>unclassified sequences</taxon>
        <taxon>metagenomes</taxon>
        <taxon>ecological metagenomes</taxon>
    </lineage>
</organism>
<dbReference type="EMBL" id="CAFBLU010000040">
    <property type="protein sequence ID" value="CAB4881795.1"/>
    <property type="molecule type" value="Genomic_DNA"/>
</dbReference>